<dbReference type="Pfam" id="PF09305">
    <property type="entry name" value="TACI-CRD2"/>
    <property type="match status" value="1"/>
</dbReference>
<feature type="transmembrane region" description="Helical" evidence="2">
    <location>
        <begin position="136"/>
        <end position="160"/>
    </location>
</feature>
<feature type="compositionally biased region" description="Polar residues" evidence="1">
    <location>
        <begin position="194"/>
        <end position="203"/>
    </location>
</feature>
<evidence type="ECO:0000256" key="2">
    <source>
        <dbReference type="SAM" id="Phobius"/>
    </source>
</evidence>
<feature type="domain" description="TACI cysteine-rich" evidence="3">
    <location>
        <begin position="72"/>
        <end position="109"/>
    </location>
</feature>
<dbReference type="PANTHER" id="PTHR15511:SF2">
    <property type="entry name" value="TUMOR NECROSIS FACTOR RECEPTOR SUPERFAMILY MEMBER 13B"/>
    <property type="match status" value="1"/>
</dbReference>
<dbReference type="InterPro" id="IPR015384">
    <property type="entry name" value="TACI_Cys-rich-dom"/>
</dbReference>
<evidence type="ECO:0000313" key="4">
    <source>
        <dbReference type="Proteomes" id="UP000695026"/>
    </source>
</evidence>
<dbReference type="GO" id="GO:0005886">
    <property type="term" value="C:plasma membrane"/>
    <property type="evidence" value="ECO:0007669"/>
    <property type="project" value="InterPro"/>
</dbReference>
<keyword evidence="2" id="KW-0812">Transmembrane</keyword>
<organism evidence="4 5">
    <name type="scientific">Python bivittatus</name>
    <name type="common">Burmese python</name>
    <name type="synonym">Python molurus bivittatus</name>
    <dbReference type="NCBI Taxonomy" id="176946"/>
    <lineage>
        <taxon>Eukaryota</taxon>
        <taxon>Metazoa</taxon>
        <taxon>Chordata</taxon>
        <taxon>Craniata</taxon>
        <taxon>Vertebrata</taxon>
        <taxon>Euteleostomi</taxon>
        <taxon>Lepidosauria</taxon>
        <taxon>Squamata</taxon>
        <taxon>Bifurcata</taxon>
        <taxon>Unidentata</taxon>
        <taxon>Episquamata</taxon>
        <taxon>Toxicofera</taxon>
        <taxon>Serpentes</taxon>
        <taxon>Henophidia</taxon>
        <taxon>Pythonidae</taxon>
        <taxon>Python</taxon>
    </lineage>
</organism>
<dbReference type="OMA" id="CESMDCN"/>
<evidence type="ECO:0000256" key="1">
    <source>
        <dbReference type="SAM" id="MobiDB-lite"/>
    </source>
</evidence>
<dbReference type="AlphaFoldDB" id="A0A9F5MR25"/>
<dbReference type="GO" id="GO:0002244">
    <property type="term" value="P:hematopoietic progenitor cell differentiation"/>
    <property type="evidence" value="ECO:0007669"/>
    <property type="project" value="TreeGrafter"/>
</dbReference>
<dbReference type="PRINTS" id="PR01963">
    <property type="entry name" value="TNFACTORR13B"/>
</dbReference>
<keyword evidence="2" id="KW-0472">Membrane</keyword>
<dbReference type="Gene3D" id="4.10.1290.10">
    <property type="entry name" value="Tumor necrosis factor receptor superfamily"/>
    <property type="match status" value="2"/>
</dbReference>
<dbReference type="GeneID" id="103067316"/>
<keyword evidence="4" id="KW-1185">Reference proteome</keyword>
<sequence length="267" mass="29494">MLQENKAPCRKHKPSGVAHCAVRRVLCFGLTCGIMQCSKEQYWDGLLGNCVSCKFACQPLKLKGCADVCNSLECSKQEGSYYDKLLRECIKCSTICGQHPRECMPFCRKILATSLPTPAALQPVQHKLEATYDQQMILYMVLGLSLCILLFSLLLTWIYFRKKMDEISWKASPVACHKKGDRPKDPLMEAGSLGSESRGSQTPEPVETCGFCFPEVSPAVQETRACPRTYQLGMLADAAAAGGTIPTSGDCHFQIICSPSQEKMQMT</sequence>
<dbReference type="OrthoDB" id="9934669at2759"/>
<dbReference type="GO" id="GO:0001782">
    <property type="term" value="P:B cell homeostasis"/>
    <property type="evidence" value="ECO:0007669"/>
    <property type="project" value="TreeGrafter"/>
</dbReference>
<keyword evidence="5" id="KW-0675">Receptor</keyword>
<reference evidence="5" key="1">
    <citation type="submission" date="2025-08" db="UniProtKB">
        <authorList>
            <consortium name="RefSeq"/>
        </authorList>
    </citation>
    <scope>IDENTIFICATION</scope>
    <source>
        <tissue evidence="5">Liver</tissue>
    </source>
</reference>
<keyword evidence="2" id="KW-1133">Transmembrane helix</keyword>
<dbReference type="CTD" id="23495"/>
<feature type="region of interest" description="Disordered" evidence="1">
    <location>
        <begin position="180"/>
        <end position="204"/>
    </location>
</feature>
<dbReference type="RefSeq" id="XP_025022444.1">
    <property type="nucleotide sequence ID" value="XM_025166676.1"/>
</dbReference>
<evidence type="ECO:0000313" key="5">
    <source>
        <dbReference type="RefSeq" id="XP_025022444.1"/>
    </source>
</evidence>
<accession>A0A9F5MR25</accession>
<dbReference type="GO" id="GO:0030889">
    <property type="term" value="P:negative regulation of B cell proliferation"/>
    <property type="evidence" value="ECO:0007669"/>
    <property type="project" value="TreeGrafter"/>
</dbReference>
<dbReference type="PANTHER" id="PTHR15511">
    <property type="entry name" value="TUMOR NECROSIS FACTOR RECEPTOR SUPERFAMILY MEMBER 13B"/>
    <property type="match status" value="1"/>
</dbReference>
<dbReference type="InterPro" id="IPR022317">
    <property type="entry name" value="TNFR_13B"/>
</dbReference>
<dbReference type="SUPFAM" id="SSF57586">
    <property type="entry name" value="TNF receptor-like"/>
    <property type="match status" value="2"/>
</dbReference>
<name>A0A9F5MR25_PYTBI</name>
<evidence type="ECO:0000259" key="3">
    <source>
        <dbReference type="Pfam" id="PF09305"/>
    </source>
</evidence>
<protein>
    <submittedName>
        <fullName evidence="5">Tumor necrosis factor receptor superfamily member 13B isoform X1</fullName>
    </submittedName>
</protein>
<dbReference type="Proteomes" id="UP000695026">
    <property type="component" value="Unplaced"/>
</dbReference>
<gene>
    <name evidence="5" type="primary">TNFRSF13B</name>
</gene>
<proteinExistence type="predicted"/>